<proteinExistence type="predicted"/>
<sequence>MDGQLARLQDALAGGIDAGDSEAAEPMRGLGETVTVSRDASRPGGVLVEIAGWLTALLGEQAYPNQVKGVWGRMVAEEGLEPPTQGL</sequence>
<dbReference type="Proteomes" id="UP000294360">
    <property type="component" value="Chromosome"/>
</dbReference>
<protein>
    <submittedName>
        <fullName evidence="1">Uncharacterized protein</fullName>
    </submittedName>
</protein>
<gene>
    <name evidence="1" type="ORF">MTUNDRAET4_4268</name>
</gene>
<accession>A0A4U8Z6E7</accession>
<dbReference type="AlphaFoldDB" id="A0A4U8Z6E7"/>
<name>A0A4U8Z6E7_METTU</name>
<reference evidence="1 2" key="1">
    <citation type="submission" date="2019-03" db="EMBL/GenBank/DDBJ databases">
        <authorList>
            <person name="Kox A.R. M."/>
        </authorList>
    </citation>
    <scope>NUCLEOTIDE SEQUENCE [LARGE SCALE GENOMIC DNA]</scope>
    <source>
        <strain evidence="1">MTUNDRAET4 annotated genome</strain>
    </source>
</reference>
<organism evidence="1 2">
    <name type="scientific">Methylocella tundrae</name>
    <dbReference type="NCBI Taxonomy" id="227605"/>
    <lineage>
        <taxon>Bacteria</taxon>
        <taxon>Pseudomonadati</taxon>
        <taxon>Pseudomonadota</taxon>
        <taxon>Alphaproteobacteria</taxon>
        <taxon>Hyphomicrobiales</taxon>
        <taxon>Beijerinckiaceae</taxon>
        <taxon>Methylocella</taxon>
    </lineage>
</organism>
<evidence type="ECO:0000313" key="1">
    <source>
        <dbReference type="EMBL" id="VFU11149.1"/>
    </source>
</evidence>
<dbReference type="KEGG" id="mtun:MTUNDRAET4_4268"/>
<evidence type="ECO:0000313" key="2">
    <source>
        <dbReference type="Proteomes" id="UP000294360"/>
    </source>
</evidence>
<dbReference type="EMBL" id="LR536450">
    <property type="protein sequence ID" value="VFU11149.1"/>
    <property type="molecule type" value="Genomic_DNA"/>
</dbReference>